<evidence type="ECO:0000313" key="7">
    <source>
        <dbReference type="Proteomes" id="UP001353858"/>
    </source>
</evidence>
<evidence type="ECO:0000259" key="5">
    <source>
        <dbReference type="PROSITE" id="PS50865"/>
    </source>
</evidence>
<proteinExistence type="predicted"/>
<dbReference type="Proteomes" id="UP001353858">
    <property type="component" value="Unassembled WGS sequence"/>
</dbReference>
<dbReference type="EMBL" id="JARPUR010000001">
    <property type="protein sequence ID" value="KAK4887017.1"/>
    <property type="molecule type" value="Genomic_DNA"/>
</dbReference>
<dbReference type="PROSITE" id="PS50865">
    <property type="entry name" value="ZF_MYND_2"/>
    <property type="match status" value="1"/>
</dbReference>
<evidence type="ECO:0000256" key="2">
    <source>
        <dbReference type="ARBA" id="ARBA00022771"/>
    </source>
</evidence>
<sequence>MSEGVDIGFVEECESWKLESRLFPSKIGGKPAWLELEHLPSLQDLQCGMCNQQMIFLCQVYAPYEDDENNFHRTLFIFICRNSICSQRNTSSNLKVFRSCLPRRNKFYSNEPPLEQPDLNFSLSKWVKLCNLCGCIAEKHCGKCKAGYCCREHQVTDWKETHKEICGANEKFQKQSKILFKEYELIIDEELLENTEVDESKALQEYEKLEHEGKVGTLCDASETDLEAHAFVDQDATFSKFRKRISENSEQVLRYKRGGTPLWIAENPKPLNVPCCEYCKGPRQFEFQVMPQMLSVLCENELDWGILVVYSCKNSCTDYKGYKLEFIFRQDVSDIKLS</sequence>
<evidence type="ECO:0000256" key="4">
    <source>
        <dbReference type="PROSITE-ProRule" id="PRU00134"/>
    </source>
</evidence>
<evidence type="ECO:0000256" key="3">
    <source>
        <dbReference type="ARBA" id="ARBA00022833"/>
    </source>
</evidence>
<keyword evidence="3" id="KW-0862">Zinc</keyword>
<dbReference type="GO" id="GO:0005634">
    <property type="term" value="C:nucleus"/>
    <property type="evidence" value="ECO:0007669"/>
    <property type="project" value="TreeGrafter"/>
</dbReference>
<feature type="domain" description="MYND-type" evidence="5">
    <location>
        <begin position="130"/>
        <end position="166"/>
    </location>
</feature>
<dbReference type="Gene3D" id="6.10.140.2220">
    <property type="match status" value="1"/>
</dbReference>
<gene>
    <name evidence="6" type="ORF">RN001_003288</name>
</gene>
<comment type="caution">
    <text evidence="6">The sequence shown here is derived from an EMBL/GenBank/DDBJ whole genome shotgun (WGS) entry which is preliminary data.</text>
</comment>
<organism evidence="6 7">
    <name type="scientific">Aquatica leii</name>
    <dbReference type="NCBI Taxonomy" id="1421715"/>
    <lineage>
        <taxon>Eukaryota</taxon>
        <taxon>Metazoa</taxon>
        <taxon>Ecdysozoa</taxon>
        <taxon>Arthropoda</taxon>
        <taxon>Hexapoda</taxon>
        <taxon>Insecta</taxon>
        <taxon>Pterygota</taxon>
        <taxon>Neoptera</taxon>
        <taxon>Endopterygota</taxon>
        <taxon>Coleoptera</taxon>
        <taxon>Polyphaga</taxon>
        <taxon>Elateriformia</taxon>
        <taxon>Elateroidea</taxon>
        <taxon>Lampyridae</taxon>
        <taxon>Luciolinae</taxon>
        <taxon>Aquatica</taxon>
    </lineage>
</organism>
<dbReference type="GO" id="GO:0005737">
    <property type="term" value="C:cytoplasm"/>
    <property type="evidence" value="ECO:0007669"/>
    <property type="project" value="InterPro"/>
</dbReference>
<dbReference type="InterPro" id="IPR007320">
    <property type="entry name" value="PDCD2_C"/>
</dbReference>
<evidence type="ECO:0000313" key="6">
    <source>
        <dbReference type="EMBL" id="KAK4887017.1"/>
    </source>
</evidence>
<reference evidence="7" key="1">
    <citation type="submission" date="2023-01" db="EMBL/GenBank/DDBJ databases">
        <title>Key to firefly adult light organ development and bioluminescence: homeobox transcription factors regulate luciferase expression and transportation to peroxisome.</title>
        <authorList>
            <person name="Fu X."/>
        </authorList>
    </citation>
    <scope>NUCLEOTIDE SEQUENCE [LARGE SCALE GENOMIC DNA]</scope>
</reference>
<dbReference type="GO" id="GO:0008270">
    <property type="term" value="F:zinc ion binding"/>
    <property type="evidence" value="ECO:0007669"/>
    <property type="project" value="UniProtKB-KW"/>
</dbReference>
<keyword evidence="1" id="KW-0479">Metal-binding</keyword>
<protein>
    <recommendedName>
        <fullName evidence="5">MYND-type domain-containing protein</fullName>
    </recommendedName>
</protein>
<dbReference type="PANTHER" id="PTHR12298:SF4">
    <property type="entry name" value="PROGRAMMED CELL DEATH PROTEIN 2"/>
    <property type="match status" value="1"/>
</dbReference>
<keyword evidence="7" id="KW-1185">Reference proteome</keyword>
<keyword evidence="2 4" id="KW-0863">Zinc-finger</keyword>
<dbReference type="PANTHER" id="PTHR12298">
    <property type="entry name" value="PCDC2 PROGRAMMED CELL DEATH PROTEIN 2 -RELATED"/>
    <property type="match status" value="1"/>
</dbReference>
<accession>A0AAN7Q9E3</accession>
<evidence type="ECO:0000256" key="1">
    <source>
        <dbReference type="ARBA" id="ARBA00022723"/>
    </source>
</evidence>
<name>A0AAN7Q9E3_9COLE</name>
<dbReference type="AlphaFoldDB" id="A0AAN7Q9E3"/>
<dbReference type="Pfam" id="PF04194">
    <property type="entry name" value="PDCD2_C"/>
    <property type="match status" value="1"/>
</dbReference>
<dbReference type="SUPFAM" id="SSF144232">
    <property type="entry name" value="HIT/MYND zinc finger-like"/>
    <property type="match status" value="1"/>
</dbReference>
<dbReference type="Pfam" id="PF01753">
    <property type="entry name" value="zf-MYND"/>
    <property type="match status" value="1"/>
</dbReference>
<dbReference type="InterPro" id="IPR002893">
    <property type="entry name" value="Znf_MYND"/>
</dbReference>